<protein>
    <submittedName>
        <fullName evidence="1">Aminomethyl transferase domain containing protein</fullName>
    </submittedName>
    <submittedName>
        <fullName evidence="2">Aminomethyltransferase, putative</fullName>
        <ecNumber evidence="2">2.1.2.10</ecNumber>
    </submittedName>
</protein>
<proteinExistence type="predicted"/>
<evidence type="ECO:0000313" key="3">
    <source>
        <dbReference type="Proteomes" id="UP000078597"/>
    </source>
</evidence>
<keyword evidence="4" id="KW-1185">Reference proteome</keyword>
<dbReference type="OrthoDB" id="191995at2759"/>
<dbReference type="PANTHER" id="PTHR22602:SF0">
    <property type="entry name" value="TRANSFERASE CAF17, MITOCHONDRIAL-RELATED"/>
    <property type="match status" value="1"/>
</dbReference>
<dbReference type="GO" id="GO:0016226">
    <property type="term" value="P:iron-sulfur cluster assembly"/>
    <property type="evidence" value="ECO:0007669"/>
    <property type="project" value="TreeGrafter"/>
</dbReference>
<accession>A0A1A8W6U8</accession>
<dbReference type="KEGG" id="pmal:PMUG01_12064800"/>
<dbReference type="InterPro" id="IPR045179">
    <property type="entry name" value="YgfZ/GcvT"/>
</dbReference>
<dbReference type="GeneID" id="39870637"/>
<dbReference type="GO" id="GO:0032259">
    <property type="term" value="P:methylation"/>
    <property type="evidence" value="ECO:0007669"/>
    <property type="project" value="UniProtKB-KW"/>
</dbReference>
<keyword evidence="1" id="KW-0808">Transferase</keyword>
<dbReference type="Gene3D" id="3.30.70.1400">
    <property type="entry name" value="Aminomethyltransferase beta-barrel domains"/>
    <property type="match status" value="1"/>
</dbReference>
<dbReference type="RefSeq" id="XP_028863327.1">
    <property type="nucleotide sequence ID" value="XM_029006882.1"/>
</dbReference>
<evidence type="ECO:0000313" key="2">
    <source>
        <dbReference type="EMBL" id="SCO94051.1"/>
    </source>
</evidence>
<dbReference type="Gene3D" id="2.40.30.160">
    <property type="match status" value="1"/>
</dbReference>
<dbReference type="EC" id="2.1.2.10" evidence="2"/>
<dbReference type="VEuPathDB" id="PlasmoDB:PmUG01_12064800"/>
<reference evidence="3" key="2">
    <citation type="submission" date="2016-05" db="EMBL/GenBank/DDBJ databases">
        <authorList>
            <person name="Naeem Raeece"/>
        </authorList>
    </citation>
    <scope>NUCLEOTIDE SEQUENCE [LARGE SCALE GENOMIC DNA]</scope>
</reference>
<dbReference type="AlphaFoldDB" id="A0A1A8W6U8"/>
<dbReference type="SUPFAM" id="SSF103025">
    <property type="entry name" value="Folate-binding domain"/>
    <property type="match status" value="2"/>
</dbReference>
<dbReference type="EMBL" id="FLQW01001260">
    <property type="protein sequence ID" value="SBS88697.1"/>
    <property type="molecule type" value="Genomic_DNA"/>
</dbReference>
<keyword evidence="2" id="KW-0489">Methyltransferase</keyword>
<reference evidence="2 4" key="3">
    <citation type="submission" date="2016-06" db="EMBL/GenBank/DDBJ databases">
        <authorList>
            <consortium name="Pathogen Informatics"/>
        </authorList>
    </citation>
    <scope>NUCLEOTIDE SEQUENCE [LARGE SCALE GENOMIC DNA]</scope>
</reference>
<dbReference type="GO" id="GO:0005759">
    <property type="term" value="C:mitochondrial matrix"/>
    <property type="evidence" value="ECO:0007669"/>
    <property type="project" value="TreeGrafter"/>
</dbReference>
<dbReference type="Proteomes" id="UP000078597">
    <property type="component" value="Unassembled WGS sequence"/>
</dbReference>
<gene>
    <name evidence="2" type="primary">PmUG01_12064800</name>
    <name evidence="1" type="ORF">PMALA_023500</name>
    <name evidence="2" type="ORF">PMUG01_12064800</name>
</gene>
<dbReference type="OMA" id="SCDVHFS"/>
<name>A0A1A8W6U8_PLAMA</name>
<dbReference type="GO" id="GO:0004047">
    <property type="term" value="F:aminomethyltransferase activity"/>
    <property type="evidence" value="ECO:0007669"/>
    <property type="project" value="UniProtKB-EC"/>
</dbReference>
<dbReference type="EMBL" id="LT594633">
    <property type="protein sequence ID" value="SCO94051.1"/>
    <property type="molecule type" value="Genomic_DNA"/>
</dbReference>
<organism evidence="1 3">
    <name type="scientific">Plasmodium malariae</name>
    <dbReference type="NCBI Taxonomy" id="5858"/>
    <lineage>
        <taxon>Eukaryota</taxon>
        <taxon>Sar</taxon>
        <taxon>Alveolata</taxon>
        <taxon>Apicomplexa</taxon>
        <taxon>Aconoidasida</taxon>
        <taxon>Haemosporida</taxon>
        <taxon>Plasmodiidae</taxon>
        <taxon>Plasmodium</taxon>
        <taxon>Plasmodium (Plasmodium)</taxon>
    </lineage>
</organism>
<evidence type="ECO:0000313" key="4">
    <source>
        <dbReference type="Proteomes" id="UP000219813"/>
    </source>
</evidence>
<reference evidence="1" key="1">
    <citation type="submission" date="2016-05" db="EMBL/GenBank/DDBJ databases">
        <authorList>
            <person name="Lavstsen T."/>
            <person name="Jespersen J.S."/>
        </authorList>
    </citation>
    <scope>NUCLEOTIDE SEQUENCE [LARGE SCALE GENOMIC DNA]</scope>
</reference>
<dbReference type="PANTHER" id="PTHR22602">
    <property type="entry name" value="TRANSFERASE CAF17, MITOCHONDRIAL-RELATED"/>
    <property type="match status" value="1"/>
</dbReference>
<dbReference type="GO" id="GO:0008168">
    <property type="term" value="F:methyltransferase activity"/>
    <property type="evidence" value="ECO:0007669"/>
    <property type="project" value="UniProtKB-KW"/>
</dbReference>
<sequence>MNKYNLCKLKNRTLIQVCGSDSFRFLQSLTTNDLSKIMNEEDITLNKKLLNNILPNKSDSSIYDKISNPSTKYKKLTQGLPSLFLLNNGKILFDCFIYNIEYIHERNFFRLFYIDCNVEIVKLILNVLEKRKLSCDVYFKEMTNIDVYQLLPCISSLSEKSLYDTGDVSNNNDNHTTSIPQGGSSSSITYDGNSNSVITFHNDFLKGFNGEGALFYSRDQRNDLLGYRIYELRKKAKNGLHKNMCETISSNGNTKEDKNVRNYIYEINNGVINETCDILRKFEAEEKRKITEIFIYDYFKLNLGIIENLYSNYTFFKENTRNNINDANTANNNTTIDSGCVLNNNKRAKNERDLFSFKDLSPFDLNYDKLNYLTKDKGCYVGQEAINRTRNKIFINKYQLLICINYDYYNIFLGNSHNLNKVIQDDFIYYNYLKEICDKNLLRSSFFLLKNALKCEENVINYENQYNVLIQDKHTNSNTLSNNIIGHVFYYNHVMGLCFLIKKKINLLTQNLYSVSSNIYIKNKVNKESHRICLLPFKNNKVF</sequence>
<evidence type="ECO:0000313" key="1">
    <source>
        <dbReference type="EMBL" id="SBS88697.1"/>
    </source>
</evidence>
<dbReference type="Proteomes" id="UP000219813">
    <property type="component" value="Chromosome 12"/>
</dbReference>